<evidence type="ECO:0000256" key="2">
    <source>
        <dbReference type="ARBA" id="ARBA00022692"/>
    </source>
</evidence>
<feature type="transmembrane region" description="Helical" evidence="6">
    <location>
        <begin position="270"/>
        <end position="298"/>
    </location>
</feature>
<dbReference type="InterPro" id="IPR001750">
    <property type="entry name" value="ND/Mrp_TM"/>
</dbReference>
<feature type="transmembrane region" description="Helical" evidence="6">
    <location>
        <begin position="193"/>
        <end position="220"/>
    </location>
</feature>
<comment type="caution">
    <text evidence="8">The sequence shown here is derived from an EMBL/GenBank/DDBJ whole genome shotgun (WGS) entry which is preliminary data.</text>
</comment>
<evidence type="ECO:0000256" key="6">
    <source>
        <dbReference type="SAM" id="Phobius"/>
    </source>
</evidence>
<evidence type="ECO:0000256" key="4">
    <source>
        <dbReference type="ARBA" id="ARBA00023136"/>
    </source>
</evidence>
<keyword evidence="3 6" id="KW-1133">Transmembrane helix</keyword>
<evidence type="ECO:0000256" key="3">
    <source>
        <dbReference type="ARBA" id="ARBA00022989"/>
    </source>
</evidence>
<feature type="domain" description="NADH:quinone oxidoreductase/Mrp antiporter transmembrane" evidence="7">
    <location>
        <begin position="2"/>
        <end position="244"/>
    </location>
</feature>
<organism evidence="8 9">
    <name type="scientific">Candidatus Segetimicrobium genomatis</name>
    <dbReference type="NCBI Taxonomy" id="2569760"/>
    <lineage>
        <taxon>Bacteria</taxon>
        <taxon>Bacillati</taxon>
        <taxon>Candidatus Sysuimicrobiota</taxon>
        <taxon>Candidatus Sysuimicrobiia</taxon>
        <taxon>Candidatus Sysuimicrobiales</taxon>
        <taxon>Candidatus Segetimicrobiaceae</taxon>
        <taxon>Candidatus Segetimicrobium</taxon>
    </lineage>
</organism>
<dbReference type="Proteomes" id="UP000320048">
    <property type="component" value="Unassembled WGS sequence"/>
</dbReference>
<keyword evidence="2 5" id="KW-0812">Transmembrane</keyword>
<sequence length="306" mass="31246">AFFVYGVALVFGATGSTDLARIAAAPRSPLLAAGAALLTIGLGFEAALVPFHAWAPDVYEGAPLPATAFMSVAAKIGAFAGFLRVFPLALPQFAAQWSQALAAIAILTMVLGNLAALRQTNLKRLLAYSSIAHAGYLLIGVASGGPAGIGSVLFYLIVYAGMTLGAFGVLLLLGRQGAEADRLEDLAGLAGRAPWAAVMLVLFMVSLAGLPPTAGFIAKLYLLRAALGAHQVALAIVGVLTSVVSVYYYLRVAYVAVTGDAPEGVAVFRNGFAGAALAIVSAGVVWLGLFPAGFTAAVQQAARVIR</sequence>
<name>A0A537J7T4_9BACT</name>
<feature type="transmembrane region" description="Helical" evidence="6">
    <location>
        <begin position="30"/>
        <end position="54"/>
    </location>
</feature>
<evidence type="ECO:0000313" key="8">
    <source>
        <dbReference type="EMBL" id="TMI79575.1"/>
    </source>
</evidence>
<proteinExistence type="predicted"/>
<evidence type="ECO:0000256" key="1">
    <source>
        <dbReference type="ARBA" id="ARBA00004127"/>
    </source>
</evidence>
<gene>
    <name evidence="8" type="ORF">E6H04_10325</name>
</gene>
<evidence type="ECO:0000256" key="5">
    <source>
        <dbReference type="RuleBase" id="RU000320"/>
    </source>
</evidence>
<feature type="transmembrane region" description="Helical" evidence="6">
    <location>
        <begin position="66"/>
        <end position="88"/>
    </location>
</feature>
<feature type="transmembrane region" description="Helical" evidence="6">
    <location>
        <begin position="232"/>
        <end position="250"/>
    </location>
</feature>
<keyword evidence="4 6" id="KW-0472">Membrane</keyword>
<accession>A0A537J7T4</accession>
<reference evidence="8 9" key="1">
    <citation type="journal article" date="2019" name="Nat. Microbiol.">
        <title>Mediterranean grassland soil C-N compound turnover is dependent on rainfall and depth, and is mediated by genomically divergent microorganisms.</title>
        <authorList>
            <person name="Diamond S."/>
            <person name="Andeer P.F."/>
            <person name="Li Z."/>
            <person name="Crits-Christoph A."/>
            <person name="Burstein D."/>
            <person name="Anantharaman K."/>
            <person name="Lane K.R."/>
            <person name="Thomas B.C."/>
            <person name="Pan C."/>
            <person name="Northen T.R."/>
            <person name="Banfield J.F."/>
        </authorList>
    </citation>
    <scope>NUCLEOTIDE SEQUENCE [LARGE SCALE GENOMIC DNA]</scope>
    <source>
        <strain evidence="8">NP_7</strain>
    </source>
</reference>
<dbReference type="GO" id="GO:0016020">
    <property type="term" value="C:membrane"/>
    <property type="evidence" value="ECO:0007669"/>
    <property type="project" value="UniProtKB-SubCell"/>
</dbReference>
<dbReference type="Pfam" id="PF00361">
    <property type="entry name" value="Proton_antipo_M"/>
    <property type="match status" value="1"/>
</dbReference>
<comment type="subcellular location">
    <subcellularLocation>
        <location evidence="1">Endomembrane system</location>
        <topology evidence="1">Multi-pass membrane protein</topology>
    </subcellularLocation>
    <subcellularLocation>
        <location evidence="5">Membrane</location>
        <topology evidence="5">Multi-pass membrane protein</topology>
    </subcellularLocation>
</comment>
<feature type="transmembrane region" description="Helical" evidence="6">
    <location>
        <begin position="152"/>
        <end position="173"/>
    </location>
</feature>
<dbReference type="EMBL" id="VBAO01000274">
    <property type="protein sequence ID" value="TMI79575.1"/>
    <property type="molecule type" value="Genomic_DNA"/>
</dbReference>
<dbReference type="PANTHER" id="PTHR22773">
    <property type="entry name" value="NADH DEHYDROGENASE"/>
    <property type="match status" value="1"/>
</dbReference>
<feature type="non-terminal residue" evidence="8">
    <location>
        <position position="1"/>
    </location>
</feature>
<evidence type="ECO:0000259" key="7">
    <source>
        <dbReference type="Pfam" id="PF00361"/>
    </source>
</evidence>
<evidence type="ECO:0000313" key="9">
    <source>
        <dbReference type="Proteomes" id="UP000320048"/>
    </source>
</evidence>
<feature type="transmembrane region" description="Helical" evidence="6">
    <location>
        <begin position="125"/>
        <end position="145"/>
    </location>
</feature>
<dbReference type="GO" id="GO:0012505">
    <property type="term" value="C:endomembrane system"/>
    <property type="evidence" value="ECO:0007669"/>
    <property type="project" value="UniProtKB-SubCell"/>
</dbReference>
<feature type="transmembrane region" description="Helical" evidence="6">
    <location>
        <begin position="100"/>
        <end position="119"/>
    </location>
</feature>
<protein>
    <submittedName>
        <fullName evidence="8">NADH-quinone oxidoreductase subunit N</fullName>
    </submittedName>
</protein>
<dbReference type="AlphaFoldDB" id="A0A537J7T4"/>